<organism evidence="2 3">
    <name type="scientific">Paramecium tetraurelia</name>
    <dbReference type="NCBI Taxonomy" id="5888"/>
    <lineage>
        <taxon>Eukaryota</taxon>
        <taxon>Sar</taxon>
        <taxon>Alveolata</taxon>
        <taxon>Ciliophora</taxon>
        <taxon>Intramacronucleata</taxon>
        <taxon>Oligohymenophorea</taxon>
        <taxon>Peniculida</taxon>
        <taxon>Parameciidae</taxon>
        <taxon>Paramecium</taxon>
    </lineage>
</organism>
<keyword evidence="1" id="KW-0175">Coiled coil</keyword>
<evidence type="ECO:0000313" key="3">
    <source>
        <dbReference type="Proteomes" id="UP000000600"/>
    </source>
</evidence>
<accession>A0CIV6</accession>
<feature type="coiled-coil region" evidence="1">
    <location>
        <begin position="72"/>
        <end position="131"/>
    </location>
</feature>
<keyword evidence="3" id="KW-1185">Reference proteome</keyword>
<dbReference type="EMBL" id="CT868085">
    <property type="protein sequence ID" value="CAK70723.1"/>
    <property type="molecule type" value="Genomic_DNA"/>
</dbReference>
<sequence>MYDQMKQEELFQKHKFKYQKIIEENISLKQEILHLKEQVEEITQKMSEKINFIKQTEQSLSKQAYDQYEITIQRQLTIIEQLILDKKELQQEQLNLTNEIKTLQQSHSQEIEKLQVLFQQEKQQIAQKEKASRMQWEKNKTQEIRQLTVLGLEPEIQKIIKKYQEEIASLRLQLEK</sequence>
<dbReference type="InterPro" id="IPR030465">
    <property type="entry name" value="CEP131"/>
</dbReference>
<dbReference type="HOGENOM" id="CLU_1528081_0_0_1"/>
<dbReference type="OrthoDB" id="197735at2759"/>
<feature type="coiled-coil region" evidence="1">
    <location>
        <begin position="18"/>
        <end position="45"/>
    </location>
</feature>
<dbReference type="PANTHER" id="PTHR31540:SF1">
    <property type="entry name" value="CENTROSOMAL PROTEIN OF 131 KDA"/>
    <property type="match status" value="1"/>
</dbReference>
<reference evidence="2 3" key="1">
    <citation type="journal article" date="2006" name="Nature">
        <title>Global trends of whole-genome duplications revealed by the ciliate Paramecium tetraurelia.</title>
        <authorList>
            <consortium name="Genoscope"/>
            <person name="Aury J.-M."/>
            <person name="Jaillon O."/>
            <person name="Duret L."/>
            <person name="Noel B."/>
            <person name="Jubin C."/>
            <person name="Porcel B.M."/>
            <person name="Segurens B."/>
            <person name="Daubin V."/>
            <person name="Anthouard V."/>
            <person name="Aiach N."/>
            <person name="Arnaiz O."/>
            <person name="Billaut A."/>
            <person name="Beisson J."/>
            <person name="Blanc I."/>
            <person name="Bouhouche K."/>
            <person name="Camara F."/>
            <person name="Duharcourt S."/>
            <person name="Guigo R."/>
            <person name="Gogendeau D."/>
            <person name="Katinka M."/>
            <person name="Keller A.-M."/>
            <person name="Kissmehl R."/>
            <person name="Klotz C."/>
            <person name="Koll F."/>
            <person name="Le Moue A."/>
            <person name="Lepere C."/>
            <person name="Malinsky S."/>
            <person name="Nowacki M."/>
            <person name="Nowak J.K."/>
            <person name="Plattner H."/>
            <person name="Poulain J."/>
            <person name="Ruiz F."/>
            <person name="Serrano V."/>
            <person name="Zagulski M."/>
            <person name="Dessen P."/>
            <person name="Betermier M."/>
            <person name="Weissenbach J."/>
            <person name="Scarpelli C."/>
            <person name="Schachter V."/>
            <person name="Sperling L."/>
            <person name="Meyer E."/>
            <person name="Cohen J."/>
            <person name="Wincker P."/>
        </authorList>
    </citation>
    <scope>NUCLEOTIDE SEQUENCE [LARGE SCALE GENOMIC DNA]</scope>
    <source>
        <strain evidence="2 3">Stock d4-2</strain>
    </source>
</reference>
<dbReference type="STRING" id="5888.A0CIV6"/>
<dbReference type="OMA" id="EITIQRQ"/>
<name>A0CIV6_PARTE</name>
<dbReference type="InParanoid" id="A0CIV6"/>
<evidence type="ECO:0000313" key="2">
    <source>
        <dbReference type="EMBL" id="CAK70723.1"/>
    </source>
</evidence>
<protein>
    <submittedName>
        <fullName evidence="2">Uncharacterized protein</fullName>
    </submittedName>
</protein>
<dbReference type="GeneID" id="5023905"/>
<gene>
    <name evidence="2" type="ORF">GSPATT00007858001</name>
</gene>
<dbReference type="KEGG" id="ptm:GSPATT00007858001"/>
<dbReference type="AlphaFoldDB" id="A0CIV6"/>
<dbReference type="GO" id="GO:0005929">
    <property type="term" value="C:cilium"/>
    <property type="evidence" value="ECO:0007669"/>
    <property type="project" value="GOC"/>
</dbReference>
<dbReference type="Proteomes" id="UP000000600">
    <property type="component" value="Unassembled WGS sequence"/>
</dbReference>
<dbReference type="GO" id="GO:0035735">
    <property type="term" value="P:intraciliary transport involved in cilium assembly"/>
    <property type="evidence" value="ECO:0007669"/>
    <property type="project" value="InterPro"/>
</dbReference>
<proteinExistence type="predicted"/>
<dbReference type="PANTHER" id="PTHR31540">
    <property type="entry name" value="CENTROSOMAL PROTEIN OF 131 KDA"/>
    <property type="match status" value="1"/>
</dbReference>
<dbReference type="RefSeq" id="XP_001438120.1">
    <property type="nucleotide sequence ID" value="XM_001438083.1"/>
</dbReference>
<evidence type="ECO:0000256" key="1">
    <source>
        <dbReference type="SAM" id="Coils"/>
    </source>
</evidence>